<evidence type="ECO:0000313" key="3">
    <source>
        <dbReference type="Proteomes" id="UP000501076"/>
    </source>
</evidence>
<gene>
    <name evidence="2" type="ORF">FDZ14_30945</name>
</gene>
<feature type="transmembrane region" description="Helical" evidence="1">
    <location>
        <begin position="40"/>
        <end position="56"/>
    </location>
</feature>
<protein>
    <submittedName>
        <fullName evidence="2">Uncharacterized protein</fullName>
    </submittedName>
</protein>
<feature type="transmembrane region" description="Helical" evidence="1">
    <location>
        <begin position="62"/>
        <end position="78"/>
    </location>
</feature>
<dbReference type="AlphaFoldDB" id="A0A6M6E7L9"/>
<keyword evidence="1" id="KW-0812">Transmembrane</keyword>
<evidence type="ECO:0000313" key="2">
    <source>
        <dbReference type="EMBL" id="QJX80508.1"/>
    </source>
</evidence>
<geneLocation type="plasmid" evidence="3">
    <name>pfdu301a</name>
</geneLocation>
<keyword evidence="1" id="KW-1133">Transmembrane helix</keyword>
<evidence type="ECO:0000256" key="1">
    <source>
        <dbReference type="SAM" id="Phobius"/>
    </source>
</evidence>
<name>A0A6M6E7L9_PRIMG</name>
<accession>A0A6M6E7L9</accession>
<dbReference type="RefSeq" id="WP_171778500.1">
    <property type="nucleotide sequence ID" value="NZ_CP045273.1"/>
</dbReference>
<proteinExistence type="predicted"/>
<feature type="transmembrane region" description="Helical" evidence="1">
    <location>
        <begin position="12"/>
        <end position="28"/>
    </location>
</feature>
<keyword evidence="2" id="KW-0614">Plasmid</keyword>
<reference evidence="2 3" key="1">
    <citation type="submission" date="2019-10" db="EMBL/GenBank/DDBJ databases">
        <title>Complete genome sequences for adaption low water activity.</title>
        <authorList>
            <person name="Zhao L."/>
            <person name="Zhong J."/>
        </authorList>
    </citation>
    <scope>NUCLEOTIDE SEQUENCE [LARGE SCALE GENOMIC DNA]</scope>
    <source>
        <strain evidence="2 3">FDU301</strain>
        <plasmid evidence="3">pfdu301a</plasmid>
    </source>
</reference>
<dbReference type="Proteomes" id="UP000501076">
    <property type="component" value="Plasmid pFDU301A"/>
</dbReference>
<dbReference type="EMBL" id="CP045273">
    <property type="protein sequence ID" value="QJX80508.1"/>
    <property type="molecule type" value="Genomic_DNA"/>
</dbReference>
<keyword evidence="1" id="KW-0472">Membrane</keyword>
<organism evidence="2 3">
    <name type="scientific">Priestia megaterium</name>
    <name type="common">Bacillus megaterium</name>
    <dbReference type="NCBI Taxonomy" id="1404"/>
    <lineage>
        <taxon>Bacteria</taxon>
        <taxon>Bacillati</taxon>
        <taxon>Bacillota</taxon>
        <taxon>Bacilli</taxon>
        <taxon>Bacillales</taxon>
        <taxon>Bacillaceae</taxon>
        <taxon>Priestia</taxon>
    </lineage>
</organism>
<sequence>MEKRPWYKSDGFITILCIFLPPIGYIVVLASKKRLKHDHWVGLLTVATITMALWLIKFLPGQWGTILFLTGAGIYGYHKLLNRFKKDENEEEDNKDK</sequence>